<evidence type="ECO:0000256" key="1">
    <source>
        <dbReference type="SAM" id="MobiDB-lite"/>
    </source>
</evidence>
<geneLocation type="mitochondrion" evidence="2"/>
<protein>
    <submittedName>
        <fullName evidence="2">Uncharacterized protein</fullName>
    </submittedName>
</protein>
<dbReference type="GeneID" id="19351022"/>
<dbReference type="RefSeq" id="YP_009029691.1">
    <property type="nucleotide sequence ID" value="NC_024094.1"/>
</dbReference>
<dbReference type="EMBL" id="KJ459951">
    <property type="protein sequence ID" value="AHY04945.1"/>
    <property type="molecule type" value="Genomic_DNA"/>
</dbReference>
<feature type="compositionally biased region" description="Polar residues" evidence="1">
    <location>
        <begin position="19"/>
        <end position="40"/>
    </location>
</feature>
<feature type="compositionally biased region" description="Basic residues" evidence="1">
    <location>
        <begin position="110"/>
        <end position="129"/>
    </location>
</feature>
<feature type="region of interest" description="Disordered" evidence="1">
    <location>
        <begin position="1"/>
        <end position="129"/>
    </location>
</feature>
<accession>A0A023UMW0</accession>
<reference evidence="2" key="1">
    <citation type="journal article" date="2014" name="Proc. Natl. Acad. Sci. U.S.A.">
        <title>Massive programmed translational jumping in mitochondria.</title>
        <authorList>
            <person name="Lang B.F."/>
            <person name="Jakubkova M."/>
            <person name="Hegedusova E."/>
            <person name="Daoud R."/>
            <person name="Forget L."/>
            <person name="Brejova B."/>
            <person name="Vinar T."/>
            <person name="Kosa P."/>
            <person name="Fricova D."/>
            <person name="Nebohacova M."/>
            <person name="Griac P."/>
            <person name="Tomaska L."/>
            <person name="Burger G."/>
            <person name="Nosek J."/>
        </authorList>
    </citation>
    <scope>NUCLEOTIDE SEQUENCE</scope>
    <source>
        <strain evidence="2">NRRL Y-7288</strain>
    </source>
</reference>
<dbReference type="AlphaFoldDB" id="A0A023UMW0"/>
<name>A0A023UMW0_9ASCO</name>
<sequence>MVATCPRFRPSRGDVPTETAHQTPRDTGSWPPRTTANGGSLQDLKHTNRRTKPRFCMVVRSARGSGTLGEAITPPPNPPHRGGNVKRTPEGWTHQPTKDFVTMDTQGKRIWPRKPSPRKSSRGKGQWRA</sequence>
<proteinExistence type="predicted"/>
<organism evidence="2">
    <name type="scientific">Magnusiomyces tetraspermus</name>
    <dbReference type="NCBI Taxonomy" id="1232584"/>
    <lineage>
        <taxon>Eukaryota</taxon>
        <taxon>Fungi</taxon>
        <taxon>Dikarya</taxon>
        <taxon>Ascomycota</taxon>
        <taxon>Saccharomycotina</taxon>
        <taxon>Dipodascomycetes</taxon>
        <taxon>Dipodascales</taxon>
        <taxon>Dipodascaceae</taxon>
        <taxon>Magnusiomyces</taxon>
    </lineage>
</organism>
<keyword evidence="2" id="KW-0496">Mitochondrion</keyword>
<evidence type="ECO:0000313" key="2">
    <source>
        <dbReference type="EMBL" id="AHY04945.1"/>
    </source>
</evidence>
<gene>
    <name evidence="2" type="primary">orf129</name>
</gene>